<dbReference type="RefSeq" id="WP_043967568.1">
    <property type="nucleotide sequence ID" value="NZ_JBIAOP010000004.1"/>
</dbReference>
<keyword evidence="2" id="KW-0012">Acyltransferase</keyword>
<keyword evidence="5" id="KW-1185">Reference proteome</keyword>
<sequence>MTLTVRPFADADADAVSEVLRAGLPHLLATPELLRWQAARALGPERFGALVAEVDGVPAGVARTGLLHESAEPGLGFVNLTVRPERRGRGAGAALLAAAEQRLAGLGATTAYAMVDDTPADLAFAERHGYRRGRRSLLLRCDLAAAPPPPEPEPGVRLLAAADLPDPRLLYEADLDVSRDEPGEVGMDEIGYADWLAAYWHRPDLDRELTTVAMVDGEVAAFTVGLTDSRHDHRCGMTGTRRPHRRRGLARLVKQAALGRAAAAGFRHSVTVNDAGNAAMLGLNATLGYRTIAAQWRYRRDLPR</sequence>
<evidence type="ECO:0000256" key="2">
    <source>
        <dbReference type="ARBA" id="ARBA00023315"/>
    </source>
</evidence>
<dbReference type="Gene3D" id="3.40.630.30">
    <property type="match status" value="1"/>
</dbReference>
<evidence type="ECO:0000313" key="5">
    <source>
        <dbReference type="Proteomes" id="UP000032254"/>
    </source>
</evidence>
<proteinExistence type="predicted"/>
<feature type="domain" description="N-acetyltransferase" evidence="3">
    <location>
        <begin position="3"/>
        <end position="150"/>
    </location>
</feature>
<protein>
    <recommendedName>
        <fullName evidence="3">N-acetyltransferase domain-containing protein</fullName>
    </recommendedName>
</protein>
<dbReference type="AlphaFoldDB" id="A0A0D0WQJ3"/>
<dbReference type="InterPro" id="IPR050832">
    <property type="entry name" value="Bact_Acetyltransf"/>
</dbReference>
<dbReference type="SUPFAM" id="SSF55729">
    <property type="entry name" value="Acyl-CoA N-acyltransferases (Nat)"/>
    <property type="match status" value="2"/>
</dbReference>
<evidence type="ECO:0000256" key="1">
    <source>
        <dbReference type="ARBA" id="ARBA00022679"/>
    </source>
</evidence>
<feature type="domain" description="N-acetyltransferase" evidence="3">
    <location>
        <begin position="154"/>
        <end position="304"/>
    </location>
</feature>
<dbReference type="OrthoDB" id="4119890at2"/>
<evidence type="ECO:0000313" key="4">
    <source>
        <dbReference type="EMBL" id="KIR61014.1"/>
    </source>
</evidence>
<name>A0A0D0WQJ3_9ACTN</name>
<accession>A0A0D0WQJ3</accession>
<dbReference type="EMBL" id="JXSX01000003">
    <property type="protein sequence ID" value="KIR61014.1"/>
    <property type="molecule type" value="Genomic_DNA"/>
</dbReference>
<dbReference type="GO" id="GO:0016747">
    <property type="term" value="F:acyltransferase activity, transferring groups other than amino-acyl groups"/>
    <property type="evidence" value="ECO:0007669"/>
    <property type="project" value="InterPro"/>
</dbReference>
<dbReference type="Pfam" id="PF00583">
    <property type="entry name" value="Acetyltransf_1"/>
    <property type="match status" value="2"/>
</dbReference>
<gene>
    <name evidence="4" type="ORF">TK50_24820</name>
</gene>
<evidence type="ECO:0000259" key="3">
    <source>
        <dbReference type="PROSITE" id="PS51186"/>
    </source>
</evidence>
<dbReference type="PANTHER" id="PTHR43877:SF1">
    <property type="entry name" value="ACETYLTRANSFERASE"/>
    <property type="match status" value="1"/>
</dbReference>
<dbReference type="PROSITE" id="PS51186">
    <property type="entry name" value="GNAT"/>
    <property type="match status" value="2"/>
</dbReference>
<dbReference type="PANTHER" id="PTHR43877">
    <property type="entry name" value="AMINOALKYLPHOSPHONATE N-ACETYLTRANSFERASE-RELATED-RELATED"/>
    <property type="match status" value="1"/>
</dbReference>
<dbReference type="InterPro" id="IPR000182">
    <property type="entry name" value="GNAT_dom"/>
</dbReference>
<keyword evidence="1" id="KW-0808">Transferase</keyword>
<dbReference type="GeneID" id="301307266"/>
<organism evidence="4 5">
    <name type="scientific">Micromonospora haikouensis</name>
    <dbReference type="NCBI Taxonomy" id="686309"/>
    <lineage>
        <taxon>Bacteria</taxon>
        <taxon>Bacillati</taxon>
        <taxon>Actinomycetota</taxon>
        <taxon>Actinomycetes</taxon>
        <taxon>Micromonosporales</taxon>
        <taxon>Micromonosporaceae</taxon>
        <taxon>Micromonospora</taxon>
    </lineage>
</organism>
<dbReference type="Proteomes" id="UP000032254">
    <property type="component" value="Unassembled WGS sequence"/>
</dbReference>
<reference evidence="4 5" key="1">
    <citation type="submission" date="2015-01" db="EMBL/GenBank/DDBJ databases">
        <title>Sequencing and annotation of Micromonospora carbonacea strain JXNU-1 genome.</title>
        <authorList>
            <person name="Long Z."/>
            <person name="Huang Y."/>
            <person name="Jiang Y."/>
        </authorList>
    </citation>
    <scope>NUCLEOTIDE SEQUENCE [LARGE SCALE GENOMIC DNA]</scope>
    <source>
        <strain evidence="4 5">JXNU-1</strain>
    </source>
</reference>
<comment type="caution">
    <text evidence="4">The sequence shown here is derived from an EMBL/GenBank/DDBJ whole genome shotgun (WGS) entry which is preliminary data.</text>
</comment>
<dbReference type="PATRIC" id="fig|47853.6.peg.5199"/>
<dbReference type="InterPro" id="IPR016181">
    <property type="entry name" value="Acyl_CoA_acyltransferase"/>
</dbReference>